<keyword evidence="2" id="KW-0489">Methyltransferase</keyword>
<proteinExistence type="predicted"/>
<dbReference type="RefSeq" id="WP_055152889.1">
    <property type="nucleotide sequence ID" value="NZ_CYZU01000016.1"/>
</dbReference>
<dbReference type="EMBL" id="CYZU01000016">
    <property type="protein sequence ID" value="CUO38418.1"/>
    <property type="molecule type" value="Genomic_DNA"/>
</dbReference>
<dbReference type="InterPro" id="IPR052024">
    <property type="entry name" value="Methanogen_methyltrans"/>
</dbReference>
<dbReference type="GO" id="GO:0008168">
    <property type="term" value="F:methyltransferase activity"/>
    <property type="evidence" value="ECO:0007669"/>
    <property type="project" value="UniProtKB-KW"/>
</dbReference>
<sequence>MNSRERVMAAINHKEPDYVPLDLGATPSSGISAIAYNNLKKHMGITDGHTRIFDVVQQVVIPEQNIIDEFGVDVIDIGRVFNEKDSDWYDVTLADGSTGQYPVWFQPIRQENGNYIVVDKEGTQIARMPVGATFFDQTYFPYVDDYPEDYSDLDHQMGKVLWSALVHSPWDHAGERGFYSELRRRTLELRASTDKALMITCGCNLFEWGTFLRRMDNFLMDIYADPENVKELVDQLMERHLATLSCVCDAVGDIVDILRFGDDLGMDTGMFMSQEKYRTLFKPYHTQLNDYVHKNSNMKTFLHSCGSIYPIIGDLIDAGYDVLNPVQTTAYQMDPATLKKEFGNDITFWGGGCNTRSVLNRSTPQEVYDYTRKMIDIFGPGGGFVFNQEHNIMPDVPAENLLAMYKAVADSR</sequence>
<organism evidence="2 3">
    <name type="scientific">Faecalicatena contorta</name>
    <dbReference type="NCBI Taxonomy" id="39482"/>
    <lineage>
        <taxon>Bacteria</taxon>
        <taxon>Bacillati</taxon>
        <taxon>Bacillota</taxon>
        <taxon>Clostridia</taxon>
        <taxon>Lachnospirales</taxon>
        <taxon>Lachnospiraceae</taxon>
        <taxon>Faecalicatena</taxon>
    </lineage>
</organism>
<accession>A0A174EP25</accession>
<dbReference type="PANTHER" id="PTHR47099:SF1">
    <property type="entry name" value="METHYLCOBAMIDE:COM METHYLTRANSFERASE MTBA"/>
    <property type="match status" value="1"/>
</dbReference>
<gene>
    <name evidence="2" type="ORF">ERS852491_02051</name>
</gene>
<dbReference type="GO" id="GO:0004853">
    <property type="term" value="F:uroporphyrinogen decarboxylase activity"/>
    <property type="evidence" value="ECO:0007669"/>
    <property type="project" value="InterPro"/>
</dbReference>
<dbReference type="PANTHER" id="PTHR47099">
    <property type="entry name" value="METHYLCOBAMIDE:COM METHYLTRANSFERASE MTBA"/>
    <property type="match status" value="1"/>
</dbReference>
<dbReference type="Pfam" id="PF01208">
    <property type="entry name" value="URO-D"/>
    <property type="match status" value="1"/>
</dbReference>
<dbReference type="SUPFAM" id="SSF51726">
    <property type="entry name" value="UROD/MetE-like"/>
    <property type="match status" value="1"/>
</dbReference>
<dbReference type="Proteomes" id="UP000095544">
    <property type="component" value="Unassembled WGS sequence"/>
</dbReference>
<dbReference type="Gene3D" id="3.20.20.210">
    <property type="match status" value="1"/>
</dbReference>
<dbReference type="InterPro" id="IPR038071">
    <property type="entry name" value="UROD/MetE-like_sf"/>
</dbReference>
<dbReference type="GO" id="GO:0032259">
    <property type="term" value="P:methylation"/>
    <property type="evidence" value="ECO:0007669"/>
    <property type="project" value="UniProtKB-KW"/>
</dbReference>
<protein>
    <submittedName>
        <fullName evidence="2">Methylcobalamin:coenzyme M methyltransferase</fullName>
    </submittedName>
</protein>
<feature type="domain" description="Uroporphyrinogen decarboxylase (URO-D)" evidence="1">
    <location>
        <begin position="213"/>
        <end position="409"/>
    </location>
</feature>
<evidence type="ECO:0000313" key="2">
    <source>
        <dbReference type="EMBL" id="CUO38418.1"/>
    </source>
</evidence>
<dbReference type="STRING" id="39482.ERS852491_02051"/>
<reference evidence="2 3" key="1">
    <citation type="submission" date="2015-09" db="EMBL/GenBank/DDBJ databases">
        <authorList>
            <consortium name="Pathogen Informatics"/>
        </authorList>
    </citation>
    <scope>NUCLEOTIDE SEQUENCE [LARGE SCALE GENOMIC DNA]</scope>
    <source>
        <strain evidence="2 3">2789STDY5834876</strain>
    </source>
</reference>
<dbReference type="OrthoDB" id="9815759at2"/>
<dbReference type="AlphaFoldDB" id="A0A174EP25"/>
<keyword evidence="2" id="KW-0808">Transferase</keyword>
<dbReference type="InterPro" id="IPR000257">
    <property type="entry name" value="Uroporphyrinogen_deCOase"/>
</dbReference>
<evidence type="ECO:0000313" key="3">
    <source>
        <dbReference type="Proteomes" id="UP000095544"/>
    </source>
</evidence>
<evidence type="ECO:0000259" key="1">
    <source>
        <dbReference type="Pfam" id="PF01208"/>
    </source>
</evidence>
<dbReference type="GO" id="GO:0006779">
    <property type="term" value="P:porphyrin-containing compound biosynthetic process"/>
    <property type="evidence" value="ECO:0007669"/>
    <property type="project" value="InterPro"/>
</dbReference>
<name>A0A174EP25_9FIRM</name>